<organism evidence="3 4">
    <name type="scientific">Ophiocordyceps polyrhachis-furcata BCC 54312</name>
    <dbReference type="NCBI Taxonomy" id="1330021"/>
    <lineage>
        <taxon>Eukaryota</taxon>
        <taxon>Fungi</taxon>
        <taxon>Dikarya</taxon>
        <taxon>Ascomycota</taxon>
        <taxon>Pezizomycotina</taxon>
        <taxon>Sordariomycetes</taxon>
        <taxon>Hypocreomycetidae</taxon>
        <taxon>Hypocreales</taxon>
        <taxon>Ophiocordycipitaceae</taxon>
        <taxon>Ophiocordyceps</taxon>
    </lineage>
</organism>
<dbReference type="EMBL" id="LKCN02000001">
    <property type="protein sequence ID" value="RCI17174.1"/>
    <property type="molecule type" value="Genomic_DNA"/>
</dbReference>
<evidence type="ECO:0000313" key="4">
    <source>
        <dbReference type="Proteomes" id="UP000253664"/>
    </source>
</evidence>
<keyword evidence="4" id="KW-1185">Reference proteome</keyword>
<feature type="domain" description="Cyanovirin-N" evidence="2">
    <location>
        <begin position="44"/>
        <end position="126"/>
    </location>
</feature>
<gene>
    <name evidence="3" type="ORF">L249_3196</name>
</gene>
<dbReference type="AlphaFoldDB" id="A0A367LRU9"/>
<proteinExistence type="predicted"/>
<dbReference type="InterPro" id="IPR036673">
    <property type="entry name" value="Cyanovirin-N_sf"/>
</dbReference>
<comment type="caution">
    <text evidence="3">The sequence shown here is derived from an EMBL/GenBank/DDBJ whole genome shotgun (WGS) entry which is preliminary data.</text>
</comment>
<dbReference type="InterPro" id="IPR011058">
    <property type="entry name" value="Cyanovirin-N"/>
</dbReference>
<evidence type="ECO:0000313" key="3">
    <source>
        <dbReference type="EMBL" id="RCI17174.1"/>
    </source>
</evidence>
<protein>
    <recommendedName>
        <fullName evidence="2">Cyanovirin-N domain-containing protein</fullName>
    </recommendedName>
</protein>
<feature type="signal peptide" evidence="1">
    <location>
        <begin position="1"/>
        <end position="19"/>
    </location>
</feature>
<name>A0A367LRU9_9HYPO</name>
<accession>A0A367LRU9</accession>
<dbReference type="Gene3D" id="2.30.60.10">
    <property type="entry name" value="Cyanovirin-N"/>
    <property type="match status" value="1"/>
</dbReference>
<evidence type="ECO:0000256" key="1">
    <source>
        <dbReference type="SAM" id="SignalP"/>
    </source>
</evidence>
<evidence type="ECO:0000259" key="2">
    <source>
        <dbReference type="Pfam" id="PF08881"/>
    </source>
</evidence>
<dbReference type="Pfam" id="PF08881">
    <property type="entry name" value="CVNH"/>
    <property type="match status" value="1"/>
</dbReference>
<feature type="chain" id="PRO_5016900223" description="Cyanovirin-N domain-containing protein" evidence="1">
    <location>
        <begin position="20"/>
        <end position="160"/>
    </location>
</feature>
<dbReference type="OrthoDB" id="4672515at2759"/>
<keyword evidence="1" id="KW-0732">Signal</keyword>
<sequence length="160" mass="17034">MNKNALLPLLALSLGPAAAQLSTRCLFVGFSDGTASRPVAYTSKCSVSEQGEAEVCSQLDLSHCLKNSNGSLGPAGEADGGNFKETCPSCHVEDKGKKLFCVCQREDRTFGYTSVDLDNVIVVKEGDGVLTCSTTVGRQMTECPVTRMGEPPKRRQELVA</sequence>
<reference evidence="3 4" key="1">
    <citation type="journal article" date="2015" name="BMC Genomics">
        <title>Insights from the genome of Ophiocordyceps polyrhachis-furcata to pathogenicity and host specificity in insect fungi.</title>
        <authorList>
            <person name="Wichadakul D."/>
            <person name="Kobmoo N."/>
            <person name="Ingsriswang S."/>
            <person name="Tangphatsornruang S."/>
            <person name="Chantasingh D."/>
            <person name="Luangsa-ard J.J."/>
            <person name="Eurwilaichitr L."/>
        </authorList>
    </citation>
    <scope>NUCLEOTIDE SEQUENCE [LARGE SCALE GENOMIC DNA]</scope>
    <source>
        <strain evidence="3 4">BCC 54312</strain>
    </source>
</reference>
<dbReference type="SUPFAM" id="SSF51322">
    <property type="entry name" value="Cyanovirin-N"/>
    <property type="match status" value="1"/>
</dbReference>
<dbReference type="Proteomes" id="UP000253664">
    <property type="component" value="Unassembled WGS sequence"/>
</dbReference>